<dbReference type="InterPro" id="IPR035895">
    <property type="entry name" value="HPr-like_sf"/>
</dbReference>
<proteinExistence type="predicted"/>
<dbReference type="STRING" id="1121428.DESHY_110520"/>
<dbReference type="SUPFAM" id="SSF55594">
    <property type="entry name" value="HPr-like"/>
    <property type="match status" value="1"/>
</dbReference>
<comment type="subcellular location">
    <subcellularLocation>
        <location evidence="1">Cytoplasm</location>
    </subcellularLocation>
</comment>
<reference evidence="5 6" key="1">
    <citation type="journal article" date="2013" name="Genome Announc.">
        <title>Genome Sequence of the Sulfate-Reducing Bacterium Desulfotomaculum hydrothermale Lam5(T).</title>
        <authorList>
            <person name="Amin O."/>
            <person name="Fardeau M.L."/>
            <person name="Valette O."/>
            <person name="Hirschler-Rea A."/>
            <person name="Barbe V."/>
            <person name="Medigue C."/>
            <person name="Vacherie B."/>
            <person name="Ollivier B."/>
            <person name="Bertin P.N."/>
            <person name="Dolla A."/>
        </authorList>
    </citation>
    <scope>NUCLEOTIDE SEQUENCE [LARGE SCALE GENOMIC DNA]</scope>
    <source>
        <strain evidence="6">Lam5 / DSM 18033</strain>
    </source>
</reference>
<dbReference type="NCBIfam" id="TIGR01003">
    <property type="entry name" value="PTS_HPr_family"/>
    <property type="match status" value="1"/>
</dbReference>
<comment type="caution">
    <text evidence="5">The sequence shown here is derived from an EMBL/GenBank/DDBJ whole genome shotgun (WGS) entry which is preliminary data.</text>
</comment>
<dbReference type="GO" id="GO:0005737">
    <property type="term" value="C:cytoplasm"/>
    <property type="evidence" value="ECO:0007669"/>
    <property type="project" value="UniProtKB-SubCell"/>
</dbReference>
<keyword evidence="3" id="KW-0598">Phosphotransferase system</keyword>
<dbReference type="OrthoDB" id="9809047at2"/>
<accession>K8DXZ9</accession>
<dbReference type="CDD" id="cd00367">
    <property type="entry name" value="PTS-HPr_like"/>
    <property type="match status" value="1"/>
</dbReference>
<dbReference type="PROSITE" id="PS51350">
    <property type="entry name" value="PTS_HPR_DOM"/>
    <property type="match status" value="1"/>
</dbReference>
<feature type="domain" description="HPr" evidence="4">
    <location>
        <begin position="1"/>
        <end position="84"/>
    </location>
</feature>
<dbReference type="RefSeq" id="WP_008410504.1">
    <property type="nucleotide sequence ID" value="NZ_CAOS01000003.1"/>
</dbReference>
<dbReference type="AlphaFoldDB" id="K8DXZ9"/>
<name>K8DXZ9_9FIRM</name>
<evidence type="ECO:0000256" key="3">
    <source>
        <dbReference type="ARBA" id="ARBA00022683"/>
    </source>
</evidence>
<dbReference type="Proteomes" id="UP000009315">
    <property type="component" value="Unassembled WGS sequence"/>
</dbReference>
<evidence type="ECO:0000256" key="1">
    <source>
        <dbReference type="ARBA" id="ARBA00004496"/>
    </source>
</evidence>
<dbReference type="InterPro" id="IPR000032">
    <property type="entry name" value="HPr-like"/>
</dbReference>
<dbReference type="PANTHER" id="PTHR33705">
    <property type="entry name" value="PHOSPHOCARRIER PROTEIN HPR"/>
    <property type="match status" value="1"/>
</dbReference>
<keyword evidence="2" id="KW-0963">Cytoplasm</keyword>
<dbReference type="Gene3D" id="3.30.1340.10">
    <property type="entry name" value="HPr-like"/>
    <property type="match status" value="1"/>
</dbReference>
<evidence type="ECO:0000256" key="2">
    <source>
        <dbReference type="ARBA" id="ARBA00022490"/>
    </source>
</evidence>
<dbReference type="Pfam" id="PF00381">
    <property type="entry name" value="PTS-HPr"/>
    <property type="match status" value="1"/>
</dbReference>
<dbReference type="GO" id="GO:0009401">
    <property type="term" value="P:phosphoenolpyruvate-dependent sugar phosphotransferase system"/>
    <property type="evidence" value="ECO:0007669"/>
    <property type="project" value="UniProtKB-KW"/>
</dbReference>
<dbReference type="eggNOG" id="COG1925">
    <property type="taxonomic scope" value="Bacteria"/>
</dbReference>
<evidence type="ECO:0000313" key="5">
    <source>
        <dbReference type="EMBL" id="CCO07574.1"/>
    </source>
</evidence>
<dbReference type="PANTHER" id="PTHR33705:SF2">
    <property type="entry name" value="PHOSPHOCARRIER PROTEIN NPR"/>
    <property type="match status" value="1"/>
</dbReference>
<gene>
    <name evidence="5" type="primary">crh</name>
    <name evidence="5" type="ORF">DESHY_110520</name>
</gene>
<sequence>MTKILPSTTKLDPQAAARFVKAAHQFKAHISLEKAGYRVNGKSIMGLLELTHRAGSEITLTAEGPDAEQALQVLGEMLAKELQS</sequence>
<protein>
    <submittedName>
        <fullName evidence="5">HPr-like protein crh</fullName>
    </submittedName>
</protein>
<evidence type="ECO:0000259" key="4">
    <source>
        <dbReference type="PROSITE" id="PS51350"/>
    </source>
</evidence>
<organism evidence="5 6">
    <name type="scientific">Desulforamulus hydrothermalis Lam5 = DSM 18033</name>
    <dbReference type="NCBI Taxonomy" id="1121428"/>
    <lineage>
        <taxon>Bacteria</taxon>
        <taxon>Bacillati</taxon>
        <taxon>Bacillota</taxon>
        <taxon>Clostridia</taxon>
        <taxon>Eubacteriales</taxon>
        <taxon>Peptococcaceae</taxon>
        <taxon>Desulforamulus</taxon>
    </lineage>
</organism>
<dbReference type="InterPro" id="IPR050399">
    <property type="entry name" value="HPr"/>
</dbReference>
<evidence type="ECO:0000313" key="6">
    <source>
        <dbReference type="Proteomes" id="UP000009315"/>
    </source>
</evidence>
<dbReference type="PRINTS" id="PR00107">
    <property type="entry name" value="PHOSPHOCPHPR"/>
</dbReference>
<keyword evidence="6" id="KW-1185">Reference proteome</keyword>
<dbReference type="EMBL" id="CAOS01000003">
    <property type="protein sequence ID" value="CCO07574.1"/>
    <property type="molecule type" value="Genomic_DNA"/>
</dbReference>